<evidence type="ECO:0000259" key="8">
    <source>
        <dbReference type="PROSITE" id="PS50850"/>
    </source>
</evidence>
<dbReference type="PROSITE" id="PS50850">
    <property type="entry name" value="MFS"/>
    <property type="match status" value="1"/>
</dbReference>
<dbReference type="PANTHER" id="PTHR23501">
    <property type="entry name" value="MAJOR FACILITATOR SUPERFAMILY"/>
    <property type="match status" value="1"/>
</dbReference>
<feature type="transmembrane region" description="Helical" evidence="7">
    <location>
        <begin position="324"/>
        <end position="343"/>
    </location>
</feature>
<dbReference type="RefSeq" id="WP_222580904.1">
    <property type="nucleotide sequence ID" value="NZ_JAHVHU010000013.1"/>
</dbReference>
<feature type="transmembrane region" description="Helical" evidence="7">
    <location>
        <begin position="393"/>
        <end position="411"/>
    </location>
</feature>
<organism evidence="9 10">
    <name type="scientific">Membranihabitans marinus</name>
    <dbReference type="NCBI Taxonomy" id="1227546"/>
    <lineage>
        <taxon>Bacteria</taxon>
        <taxon>Pseudomonadati</taxon>
        <taxon>Bacteroidota</taxon>
        <taxon>Saprospiria</taxon>
        <taxon>Saprospirales</taxon>
        <taxon>Saprospiraceae</taxon>
        <taxon>Membranihabitans</taxon>
    </lineage>
</organism>
<dbReference type="SUPFAM" id="SSF103473">
    <property type="entry name" value="MFS general substrate transporter"/>
    <property type="match status" value="1"/>
</dbReference>
<evidence type="ECO:0000313" key="9">
    <source>
        <dbReference type="EMBL" id="MBY5959372.1"/>
    </source>
</evidence>
<dbReference type="InterPro" id="IPR036259">
    <property type="entry name" value="MFS_trans_sf"/>
</dbReference>
<keyword evidence="2" id="KW-0813">Transport</keyword>
<dbReference type="Pfam" id="PF07690">
    <property type="entry name" value="MFS_1"/>
    <property type="match status" value="1"/>
</dbReference>
<dbReference type="InterPro" id="IPR011701">
    <property type="entry name" value="MFS"/>
</dbReference>
<feature type="transmembrane region" description="Helical" evidence="7">
    <location>
        <begin position="349"/>
        <end position="372"/>
    </location>
</feature>
<dbReference type="AlphaFoldDB" id="A0A953I154"/>
<dbReference type="PRINTS" id="PR01036">
    <property type="entry name" value="TCRTETB"/>
</dbReference>
<proteinExistence type="predicted"/>
<dbReference type="Proteomes" id="UP000753961">
    <property type="component" value="Unassembled WGS sequence"/>
</dbReference>
<feature type="transmembrane region" description="Helical" evidence="7">
    <location>
        <begin position="166"/>
        <end position="187"/>
    </location>
</feature>
<evidence type="ECO:0000313" key="10">
    <source>
        <dbReference type="Proteomes" id="UP000753961"/>
    </source>
</evidence>
<dbReference type="PANTHER" id="PTHR23501:SF191">
    <property type="entry name" value="VACUOLAR BASIC AMINO ACID TRANSPORTER 4"/>
    <property type="match status" value="1"/>
</dbReference>
<evidence type="ECO:0000256" key="5">
    <source>
        <dbReference type="ARBA" id="ARBA00022989"/>
    </source>
</evidence>
<dbReference type="GO" id="GO:0022857">
    <property type="term" value="F:transmembrane transporter activity"/>
    <property type="evidence" value="ECO:0007669"/>
    <property type="project" value="InterPro"/>
</dbReference>
<evidence type="ECO:0000256" key="7">
    <source>
        <dbReference type="SAM" id="Phobius"/>
    </source>
</evidence>
<dbReference type="EMBL" id="JAHVHU010000013">
    <property type="protein sequence ID" value="MBY5959372.1"/>
    <property type="molecule type" value="Genomic_DNA"/>
</dbReference>
<keyword evidence="5 7" id="KW-1133">Transmembrane helix</keyword>
<keyword evidence="10" id="KW-1185">Reference proteome</keyword>
<sequence length="449" mass="49198">MYIRTTMNEKSKIRTALGLTIGVFLAAMEGTVVATAMPDVIRDLGGEHLYALPFSMYLLTMTISSPLWGKLSDIYGRKHIYIIGVVIFLISSAGCGMSQSMEFLIAMRVLQGLGAGCITPLTFTINADMFEVRRRAKVQGYMSAVWGFSGLVGPLLGGFMVDWLSWRYVFFLNIPFGLIALTVVAYHYRDRVEKSALHLDWPGTILFTAGAALLIYGLEEMKWWLIGISLISLLISWRFESNHPHPLLPVKSLHLKVPRTAMFQNLMAGMAYFGILAFLPLYVQEVEGKGATTAGLVLTPMVVGWTLTNIIGGRLLARLSLFTLIRIGFGLLVIGFLAFTLFYKSNIFYLSGAGLLVGAGMGFSMLGTLLAAQEHSPKHELGSSTSSVMFARTIGGSIGVSVLSAIISEQLNASISLLQSAFWWAYMVCLAFAIIAFLTSWSISQKSLK</sequence>
<protein>
    <submittedName>
        <fullName evidence="9">MFS transporter</fullName>
    </submittedName>
</protein>
<keyword evidence="3" id="KW-1003">Cell membrane</keyword>
<dbReference type="InterPro" id="IPR020846">
    <property type="entry name" value="MFS_dom"/>
</dbReference>
<feature type="transmembrane region" description="Helical" evidence="7">
    <location>
        <begin position="50"/>
        <end position="68"/>
    </location>
</feature>
<feature type="transmembrane region" description="Helical" evidence="7">
    <location>
        <begin position="261"/>
        <end position="283"/>
    </location>
</feature>
<feature type="transmembrane region" description="Helical" evidence="7">
    <location>
        <begin position="80"/>
        <end position="99"/>
    </location>
</feature>
<keyword evidence="6 7" id="KW-0472">Membrane</keyword>
<dbReference type="Gene3D" id="1.20.1250.20">
    <property type="entry name" value="MFS general substrate transporter like domains"/>
    <property type="match status" value="1"/>
</dbReference>
<comment type="subcellular location">
    <subcellularLocation>
        <location evidence="1">Cell membrane</location>
        <topology evidence="1">Multi-pass membrane protein</topology>
    </subcellularLocation>
</comment>
<dbReference type="CDD" id="cd17502">
    <property type="entry name" value="MFS_Azr1_MDR_like"/>
    <property type="match status" value="1"/>
</dbReference>
<feature type="transmembrane region" description="Helical" evidence="7">
    <location>
        <begin position="138"/>
        <end position="160"/>
    </location>
</feature>
<accession>A0A953I154</accession>
<dbReference type="Gene3D" id="1.20.1720.10">
    <property type="entry name" value="Multidrug resistance protein D"/>
    <property type="match status" value="1"/>
</dbReference>
<evidence type="ECO:0000256" key="4">
    <source>
        <dbReference type="ARBA" id="ARBA00022692"/>
    </source>
</evidence>
<reference evidence="9" key="1">
    <citation type="submission" date="2021-06" db="EMBL/GenBank/DDBJ databases">
        <title>44 bacteria genomes isolated from Dapeng, Shenzhen.</title>
        <authorList>
            <person name="Zheng W."/>
            <person name="Yu S."/>
            <person name="Huang Y."/>
        </authorList>
    </citation>
    <scope>NUCLEOTIDE SEQUENCE</scope>
    <source>
        <strain evidence="9">DP5N28-2</strain>
    </source>
</reference>
<name>A0A953I154_9BACT</name>
<evidence type="ECO:0000256" key="2">
    <source>
        <dbReference type="ARBA" id="ARBA00022448"/>
    </source>
</evidence>
<comment type="caution">
    <text evidence="9">The sequence shown here is derived from an EMBL/GenBank/DDBJ whole genome shotgun (WGS) entry which is preliminary data.</text>
</comment>
<evidence type="ECO:0000256" key="6">
    <source>
        <dbReference type="ARBA" id="ARBA00023136"/>
    </source>
</evidence>
<feature type="transmembrane region" description="Helical" evidence="7">
    <location>
        <begin position="105"/>
        <end position="126"/>
    </location>
</feature>
<feature type="domain" description="Major facilitator superfamily (MFS) profile" evidence="8">
    <location>
        <begin position="15"/>
        <end position="448"/>
    </location>
</feature>
<keyword evidence="4 7" id="KW-0812">Transmembrane</keyword>
<evidence type="ECO:0000256" key="3">
    <source>
        <dbReference type="ARBA" id="ARBA00022475"/>
    </source>
</evidence>
<gene>
    <name evidence="9" type="ORF">KUV50_14570</name>
</gene>
<evidence type="ECO:0000256" key="1">
    <source>
        <dbReference type="ARBA" id="ARBA00004651"/>
    </source>
</evidence>
<dbReference type="GO" id="GO:0005886">
    <property type="term" value="C:plasma membrane"/>
    <property type="evidence" value="ECO:0007669"/>
    <property type="project" value="UniProtKB-SubCell"/>
</dbReference>
<feature type="transmembrane region" description="Helical" evidence="7">
    <location>
        <begin position="295"/>
        <end position="317"/>
    </location>
</feature>
<feature type="transmembrane region" description="Helical" evidence="7">
    <location>
        <begin position="199"/>
        <end position="217"/>
    </location>
</feature>
<dbReference type="FunFam" id="1.20.1720.10:FF:000004">
    <property type="entry name" value="EmrB/QacA family drug resistance transporter"/>
    <property type="match status" value="1"/>
</dbReference>
<feature type="transmembrane region" description="Helical" evidence="7">
    <location>
        <begin position="423"/>
        <end position="443"/>
    </location>
</feature>